<sequence>MRIHYSDLLTHATASKELEELYKNRNWALLPEDSVVDEYFDDDADSPFPFFREEFPILPHKTFEYRFIPIIDMEGSLVICSPHGSRSTRAIYKAPVSL</sequence>
<proteinExistence type="predicted"/>
<evidence type="ECO:0000313" key="2">
    <source>
        <dbReference type="Proteomes" id="UP000284842"/>
    </source>
</evidence>
<accession>A0A409YFR3</accession>
<dbReference type="Proteomes" id="UP000284842">
    <property type="component" value="Unassembled WGS sequence"/>
</dbReference>
<dbReference type="EMBL" id="NHTK01001210">
    <property type="protein sequence ID" value="PPR01856.1"/>
    <property type="molecule type" value="Genomic_DNA"/>
</dbReference>
<keyword evidence="2" id="KW-1185">Reference proteome</keyword>
<name>A0A409YFR3_9AGAR</name>
<dbReference type="OrthoDB" id="3133596at2759"/>
<gene>
    <name evidence="1" type="ORF">CVT24_001744</name>
</gene>
<dbReference type="AlphaFoldDB" id="A0A409YFR3"/>
<organism evidence="1 2">
    <name type="scientific">Panaeolus cyanescens</name>
    <dbReference type="NCBI Taxonomy" id="181874"/>
    <lineage>
        <taxon>Eukaryota</taxon>
        <taxon>Fungi</taxon>
        <taxon>Dikarya</taxon>
        <taxon>Basidiomycota</taxon>
        <taxon>Agaricomycotina</taxon>
        <taxon>Agaricomycetes</taxon>
        <taxon>Agaricomycetidae</taxon>
        <taxon>Agaricales</taxon>
        <taxon>Agaricineae</taxon>
        <taxon>Galeropsidaceae</taxon>
        <taxon>Panaeolus</taxon>
    </lineage>
</organism>
<reference evidence="1 2" key="1">
    <citation type="journal article" date="2018" name="Evol. Lett.">
        <title>Horizontal gene cluster transfer increased hallucinogenic mushroom diversity.</title>
        <authorList>
            <person name="Reynolds H.T."/>
            <person name="Vijayakumar V."/>
            <person name="Gluck-Thaler E."/>
            <person name="Korotkin H.B."/>
            <person name="Matheny P.B."/>
            <person name="Slot J.C."/>
        </authorList>
    </citation>
    <scope>NUCLEOTIDE SEQUENCE [LARGE SCALE GENOMIC DNA]</scope>
    <source>
        <strain evidence="1 2">2629</strain>
    </source>
</reference>
<dbReference type="InParanoid" id="A0A409YFR3"/>
<protein>
    <submittedName>
        <fullName evidence="1">Uncharacterized protein</fullName>
    </submittedName>
</protein>
<evidence type="ECO:0000313" key="1">
    <source>
        <dbReference type="EMBL" id="PPR01856.1"/>
    </source>
</evidence>
<comment type="caution">
    <text evidence="1">The sequence shown here is derived from an EMBL/GenBank/DDBJ whole genome shotgun (WGS) entry which is preliminary data.</text>
</comment>